<dbReference type="Gene3D" id="6.10.20.100">
    <property type="match status" value="1"/>
</dbReference>
<dbReference type="AlphaFoldDB" id="A0A9E5D9J3"/>
<accession>A0A9E5D9J3</accession>
<dbReference type="PIRSF" id="PIRSF005622">
    <property type="entry name" value="Hydrgn_mat_hypD"/>
    <property type="match status" value="1"/>
</dbReference>
<dbReference type="GO" id="GO:0051604">
    <property type="term" value="P:protein maturation"/>
    <property type="evidence" value="ECO:0007669"/>
    <property type="project" value="TreeGrafter"/>
</dbReference>
<evidence type="ECO:0000256" key="1">
    <source>
        <dbReference type="ARBA" id="ARBA00007888"/>
    </source>
</evidence>
<dbReference type="Gene3D" id="3.40.50.11740">
    <property type="entry name" value="HypD, alpha/beta domain 2"/>
    <property type="match status" value="2"/>
</dbReference>
<dbReference type="PANTHER" id="PTHR30149">
    <property type="entry name" value="HYDROGENASE PROTEIN ASSEMBLY PROTEIN HYPD"/>
    <property type="match status" value="1"/>
</dbReference>
<evidence type="ECO:0000313" key="5">
    <source>
        <dbReference type="Proteomes" id="UP001056766"/>
    </source>
</evidence>
<dbReference type="GO" id="GO:0051539">
    <property type="term" value="F:4 iron, 4 sulfur cluster binding"/>
    <property type="evidence" value="ECO:0007669"/>
    <property type="project" value="TreeGrafter"/>
</dbReference>
<name>A0A9E5D9J3_9EURY</name>
<keyword evidence="5" id="KW-1185">Reference proteome</keyword>
<dbReference type="InterPro" id="IPR002780">
    <property type="entry name" value="Hyd_form_HypD"/>
</dbReference>
<reference evidence="4" key="1">
    <citation type="journal article" date="2021" name="mSystems">
        <title>Bacteria and Archaea Synergistically Convert Glycine Betaine to Biogenic Methane in the Formosa Cold Seep of the South China Sea.</title>
        <authorList>
            <person name="Li L."/>
            <person name="Zhang W."/>
            <person name="Zhang S."/>
            <person name="Song L."/>
            <person name="Sun Q."/>
            <person name="Zhang H."/>
            <person name="Xiang H."/>
            <person name="Dong X."/>
        </authorList>
    </citation>
    <scope>NUCLEOTIDE SEQUENCE</scope>
    <source>
        <strain evidence="4">LLY</strain>
    </source>
</reference>
<dbReference type="Pfam" id="PF01924">
    <property type="entry name" value="HypD"/>
    <property type="match status" value="1"/>
</dbReference>
<dbReference type="GO" id="GO:0070025">
    <property type="term" value="F:carbon monoxide binding"/>
    <property type="evidence" value="ECO:0007669"/>
    <property type="project" value="TreeGrafter"/>
</dbReference>
<keyword evidence="3" id="KW-0408">Iron</keyword>
<dbReference type="InterPro" id="IPR042244">
    <property type="entry name" value="HypD_2_sf"/>
</dbReference>
<dbReference type="EMBL" id="JAGSOI010000002">
    <property type="protein sequence ID" value="MCM1985571.1"/>
    <property type="molecule type" value="Genomic_DNA"/>
</dbReference>
<dbReference type="PANTHER" id="PTHR30149:SF0">
    <property type="entry name" value="HYDROGENASE MATURATION FACTOR HYPD"/>
    <property type="match status" value="1"/>
</dbReference>
<dbReference type="Proteomes" id="UP001056766">
    <property type="component" value="Unassembled WGS sequence"/>
</dbReference>
<gene>
    <name evidence="4" type="primary">hypD</name>
    <name evidence="4" type="ORF">KDK67_00825</name>
</gene>
<evidence type="ECO:0000256" key="3">
    <source>
        <dbReference type="ARBA" id="ARBA00023004"/>
    </source>
</evidence>
<proteinExistence type="inferred from homology"/>
<sequence length="352" mass="39027">MSMEAKLLKSICDRSRPIRIMHICGTHERTISRYGLRNVLPKEIEILSGPGCPVCVTPVEDIDIAIALARSGIIITSYGDMLRVPGSSMNLMEARSEGCDIRTVYSIDDAITIAKEHPSRDVVFFAIGFETTAPTNAATLLRKPPKNFSLLTSHRLIPPALLHLLDETNIDAFIAPGHVCAITGIQPYQQFADLGFPIVSAGFEANDVLLSILMLLEQSRLGRPIVENAYPSVVRRKGNLKAQEMMASVFDVADAQWRGLGTIKNSGLKLKNEFADHDAVLVHENVIRSYKKETSYERINVDKCRCADILKGKEEPDHCPLFGTDCTPVTPIGSCMVSQEGMCYNWYQYRNV</sequence>
<comment type="similarity">
    <text evidence="1">Belongs to the HypD family.</text>
</comment>
<keyword evidence="2" id="KW-0479">Metal-binding</keyword>
<evidence type="ECO:0000256" key="2">
    <source>
        <dbReference type="ARBA" id="ARBA00022723"/>
    </source>
</evidence>
<dbReference type="NCBIfam" id="TIGR00075">
    <property type="entry name" value="hypD"/>
    <property type="match status" value="1"/>
</dbReference>
<evidence type="ECO:0000313" key="4">
    <source>
        <dbReference type="EMBL" id="MCM1985571.1"/>
    </source>
</evidence>
<dbReference type="InterPro" id="IPR042243">
    <property type="entry name" value="HypD_1"/>
</dbReference>
<reference evidence="4" key="2">
    <citation type="submission" date="2021-04" db="EMBL/GenBank/DDBJ databases">
        <authorList>
            <person name="Dong X."/>
        </authorList>
    </citation>
    <scope>NUCLEOTIDE SEQUENCE</scope>
    <source>
        <strain evidence="4">LLY</strain>
    </source>
</reference>
<organism evidence="4 5">
    <name type="scientific">Methanococcoides seepicolus</name>
    <dbReference type="NCBI Taxonomy" id="2828780"/>
    <lineage>
        <taxon>Archaea</taxon>
        <taxon>Methanobacteriati</taxon>
        <taxon>Methanobacteriota</taxon>
        <taxon>Stenosarchaea group</taxon>
        <taxon>Methanomicrobia</taxon>
        <taxon>Methanosarcinales</taxon>
        <taxon>Methanosarcinaceae</taxon>
        <taxon>Methanococcoides</taxon>
    </lineage>
</organism>
<dbReference type="GO" id="GO:0005506">
    <property type="term" value="F:iron ion binding"/>
    <property type="evidence" value="ECO:0007669"/>
    <property type="project" value="TreeGrafter"/>
</dbReference>
<comment type="caution">
    <text evidence="4">The sequence shown here is derived from an EMBL/GenBank/DDBJ whole genome shotgun (WGS) entry which is preliminary data.</text>
</comment>
<protein>
    <submittedName>
        <fullName evidence="4">Hydrogenase formation protein HypD</fullName>
    </submittedName>
</protein>